<dbReference type="EC" id="2.6.1.16" evidence="2"/>
<evidence type="ECO:0000256" key="5">
    <source>
        <dbReference type="ARBA" id="ARBA00022962"/>
    </source>
</evidence>
<accession>A0A2P7AR72</accession>
<evidence type="ECO:0000256" key="1">
    <source>
        <dbReference type="ARBA" id="ARBA00001031"/>
    </source>
</evidence>
<dbReference type="Gene3D" id="3.40.50.10490">
    <property type="entry name" value="Glucose-6-phosphate isomerase like protein, domain 1"/>
    <property type="match status" value="2"/>
</dbReference>
<feature type="domain" description="SIS" evidence="6">
    <location>
        <begin position="29"/>
        <end position="171"/>
    </location>
</feature>
<comment type="caution">
    <text evidence="7">The sequence shown here is derived from an EMBL/GenBank/DDBJ whole genome shotgun (WGS) entry which is preliminary data.</text>
</comment>
<dbReference type="AlphaFoldDB" id="A0A2P7AR72"/>
<dbReference type="GO" id="GO:0006487">
    <property type="term" value="P:protein N-linked glycosylation"/>
    <property type="evidence" value="ECO:0007669"/>
    <property type="project" value="TreeGrafter"/>
</dbReference>
<keyword evidence="5" id="KW-0315">Glutamine amidotransferase</keyword>
<dbReference type="PANTHER" id="PTHR10937:SF0">
    <property type="entry name" value="GLUTAMINE--FRUCTOSE-6-PHOSPHATE TRANSAMINASE (ISOMERIZING)"/>
    <property type="match status" value="1"/>
</dbReference>
<evidence type="ECO:0000256" key="4">
    <source>
        <dbReference type="ARBA" id="ARBA00022576"/>
    </source>
</evidence>
<dbReference type="GO" id="GO:0097367">
    <property type="term" value="F:carbohydrate derivative binding"/>
    <property type="evidence" value="ECO:0007669"/>
    <property type="project" value="InterPro"/>
</dbReference>
<dbReference type="PANTHER" id="PTHR10937">
    <property type="entry name" value="GLUCOSAMINE--FRUCTOSE-6-PHOSPHATE AMINOTRANSFERASE, ISOMERIZING"/>
    <property type="match status" value="1"/>
</dbReference>
<dbReference type="GO" id="GO:0004360">
    <property type="term" value="F:glutamine-fructose-6-phosphate transaminase (isomerizing) activity"/>
    <property type="evidence" value="ECO:0007669"/>
    <property type="project" value="UniProtKB-EC"/>
</dbReference>
<comment type="catalytic activity">
    <reaction evidence="1">
        <text>D-fructose 6-phosphate + L-glutamine = D-glucosamine 6-phosphate + L-glutamate</text>
        <dbReference type="Rhea" id="RHEA:13237"/>
        <dbReference type="ChEBI" id="CHEBI:29985"/>
        <dbReference type="ChEBI" id="CHEBI:58359"/>
        <dbReference type="ChEBI" id="CHEBI:58725"/>
        <dbReference type="ChEBI" id="CHEBI:61527"/>
        <dbReference type="EC" id="2.6.1.16"/>
    </reaction>
</comment>
<dbReference type="InterPro" id="IPR046348">
    <property type="entry name" value="SIS_dom_sf"/>
</dbReference>
<dbReference type="CDD" id="cd05013">
    <property type="entry name" value="SIS_RpiR"/>
    <property type="match status" value="1"/>
</dbReference>
<sequence length="344" mass="36307">MTELISMNEMMAREIAAQSEILITCVAPLAERVAQIDVPAGRIFAGGCGDSAFAPAALGGVFAELGIDLEPRTSMELSAFTKFVSADTVLLSSISGGTKRTVEAANVARKAGAHVIALTCNGHSNLANAADETIVLPFTPLSRKTPHTLDYTVTLLALVALASAWARRPVEEISKLVETVPVLLENASEIAWATGSKINQDGKLFFLGAGPDLANANYGAAKFHEAGGIVAIAAETENFIHGMNFMVEPVDSVLLLAGAELVHRRSRQIATSFAGLANCQIVPVNAQDGVLGAFAYTLMTTFVLQYLCLNFANNAGLQVDRPRAGRPDGEKHLAIQSEIMAELS</sequence>
<name>A0A2P7AR72_9HYPH</name>
<gene>
    <name evidence="7" type="ORF">CU100_14860</name>
</gene>
<proteinExistence type="predicted"/>
<organism evidence="7 8">
    <name type="scientific">Phyllobacterium endophyticum</name>
    <dbReference type="NCBI Taxonomy" id="1149773"/>
    <lineage>
        <taxon>Bacteria</taxon>
        <taxon>Pseudomonadati</taxon>
        <taxon>Pseudomonadota</taxon>
        <taxon>Alphaproteobacteria</taxon>
        <taxon>Hyphomicrobiales</taxon>
        <taxon>Phyllobacteriaceae</taxon>
        <taxon>Phyllobacterium</taxon>
    </lineage>
</organism>
<keyword evidence="4" id="KW-0808">Transferase</keyword>
<dbReference type="EMBL" id="PGGN01000003">
    <property type="protein sequence ID" value="PSH56643.1"/>
    <property type="molecule type" value="Genomic_DNA"/>
</dbReference>
<evidence type="ECO:0000313" key="7">
    <source>
        <dbReference type="EMBL" id="PSH56643.1"/>
    </source>
</evidence>
<protein>
    <recommendedName>
        <fullName evidence="3">Glutamine--fructose-6-phosphate aminotransferase [isomerizing]</fullName>
        <ecNumber evidence="2">2.6.1.16</ecNumber>
    </recommendedName>
</protein>
<keyword evidence="8" id="KW-1185">Reference proteome</keyword>
<dbReference type="Proteomes" id="UP000241158">
    <property type="component" value="Unassembled WGS sequence"/>
</dbReference>
<dbReference type="InterPro" id="IPR035472">
    <property type="entry name" value="RpiR-like_SIS"/>
</dbReference>
<reference evidence="8" key="1">
    <citation type="submission" date="2017-11" db="EMBL/GenBank/DDBJ databases">
        <authorList>
            <person name="Kuznetsova I."/>
            <person name="Sazanova A."/>
            <person name="Chirak E."/>
            <person name="Safronova V."/>
            <person name="Willems A."/>
        </authorList>
    </citation>
    <scope>NUCLEOTIDE SEQUENCE [LARGE SCALE GENOMIC DNA]</scope>
    <source>
        <strain evidence="8">PEPV15</strain>
    </source>
</reference>
<dbReference type="SUPFAM" id="SSF53697">
    <property type="entry name" value="SIS domain"/>
    <property type="match status" value="1"/>
</dbReference>
<dbReference type="PROSITE" id="PS51464">
    <property type="entry name" value="SIS"/>
    <property type="match status" value="1"/>
</dbReference>
<evidence type="ECO:0000256" key="2">
    <source>
        <dbReference type="ARBA" id="ARBA00012916"/>
    </source>
</evidence>
<evidence type="ECO:0000313" key="8">
    <source>
        <dbReference type="Proteomes" id="UP000241158"/>
    </source>
</evidence>
<dbReference type="Pfam" id="PF01380">
    <property type="entry name" value="SIS"/>
    <property type="match status" value="1"/>
</dbReference>
<dbReference type="OrthoDB" id="7832580at2"/>
<dbReference type="GO" id="GO:0006002">
    <property type="term" value="P:fructose 6-phosphate metabolic process"/>
    <property type="evidence" value="ECO:0007669"/>
    <property type="project" value="TreeGrafter"/>
</dbReference>
<dbReference type="InterPro" id="IPR001347">
    <property type="entry name" value="SIS_dom"/>
</dbReference>
<dbReference type="GO" id="GO:0006047">
    <property type="term" value="P:UDP-N-acetylglucosamine metabolic process"/>
    <property type="evidence" value="ECO:0007669"/>
    <property type="project" value="TreeGrafter"/>
</dbReference>
<evidence type="ECO:0000256" key="3">
    <source>
        <dbReference type="ARBA" id="ARBA00016090"/>
    </source>
</evidence>
<keyword evidence="4" id="KW-0032">Aminotransferase</keyword>
<evidence type="ECO:0000259" key="6">
    <source>
        <dbReference type="PROSITE" id="PS51464"/>
    </source>
</evidence>